<gene>
    <name evidence="2" type="ORF">D1866_04790</name>
    <name evidence="1" type="ORF">GFB69_10035</name>
</gene>
<dbReference type="GeneID" id="42779028"/>
<dbReference type="EMBL" id="CP045482">
    <property type="protein sequence ID" value="QGR21381.1"/>
    <property type="molecule type" value="Genomic_DNA"/>
</dbReference>
<evidence type="ECO:0000313" key="3">
    <source>
        <dbReference type="Proteomes" id="UP000426328"/>
    </source>
</evidence>
<proteinExistence type="predicted"/>
<dbReference type="Proteomes" id="UP000426328">
    <property type="component" value="Chromosome"/>
</dbReference>
<organism evidence="2 3">
    <name type="scientific">Acidianus ambivalens</name>
    <name type="common">Desulfurolobus ambivalens</name>
    <dbReference type="NCBI Taxonomy" id="2283"/>
    <lineage>
        <taxon>Archaea</taxon>
        <taxon>Thermoproteota</taxon>
        <taxon>Thermoprotei</taxon>
        <taxon>Sulfolobales</taxon>
        <taxon>Sulfolobaceae</taxon>
        <taxon>Acidianus</taxon>
    </lineage>
</organism>
<dbReference type="Proteomes" id="UP000474054">
    <property type="component" value="Unassembled WGS sequence"/>
</dbReference>
<evidence type="ECO:0000313" key="1">
    <source>
        <dbReference type="EMBL" id="MQL56067.1"/>
    </source>
</evidence>
<name>A0A650CU39_ACIAM</name>
<dbReference type="EMBL" id="WHYS01000002">
    <property type="protein sequence ID" value="MQL56067.1"/>
    <property type="molecule type" value="Genomic_DNA"/>
</dbReference>
<sequence>MDFLDEIHNVRYRLAMALKVSSFKVGDFTYIETSDPNKDFVIGEEEGKVFVLPINKDCIKFSQDIKHCLGFDYYYKEQFPWKEEVKIGVLDRIIRILKVFNDYDEIKNYIINQEIIQYEGKDYAMLEGDLYFSNPYEEFLDKLKDDDLENIKKLSKAYQEVKNFLDIQVENPTPVEDIYKEIESELIKIARKYNVELDYGKSIKLYSDERISEDEEHVEEEIREPINVNSLLAKIRAKKVIERKDDFLNFLLSKEGEFNIWGEIKGKGIILDEMKDKNVTVLLTYPQELEINIGGIKRKILVPKPSILFIKKDSAHFEIAR</sequence>
<dbReference type="KEGG" id="aamb:D1866_04790"/>
<evidence type="ECO:0000313" key="2">
    <source>
        <dbReference type="EMBL" id="QGR21381.1"/>
    </source>
</evidence>
<protein>
    <submittedName>
        <fullName evidence="2">Uncharacterized protein</fullName>
    </submittedName>
</protein>
<keyword evidence="3" id="KW-1185">Reference proteome</keyword>
<reference evidence="2 3" key="2">
    <citation type="submission" date="2019-10" db="EMBL/GenBank/DDBJ databases">
        <title>Genome Sequences from Six Type Strain Members of the Archaeal Family Sulfolobaceae: Acidianus ambivalens, Acidianus infernus, Metallosphaera prunae, Stygiolobus azoricus, Sulfolobus metallicus, and Sulfurisphaera ohwakuensis.</title>
        <authorList>
            <person name="Counts J.A."/>
            <person name="Kelly R.M."/>
        </authorList>
    </citation>
    <scope>NUCLEOTIDE SEQUENCE [LARGE SCALE GENOMIC DNA]</scope>
    <source>
        <strain evidence="2 3">LEI 10</strain>
    </source>
</reference>
<evidence type="ECO:0000313" key="4">
    <source>
        <dbReference type="Proteomes" id="UP000474054"/>
    </source>
</evidence>
<accession>A0A650CU39</accession>
<reference evidence="1 4" key="1">
    <citation type="submission" date="2019-10" db="EMBL/GenBank/DDBJ databases">
        <title>Comparative genomics of sulfur disproportionating microorganisms.</title>
        <authorList>
            <person name="Ward L.M."/>
            <person name="Bertran E."/>
            <person name="Johnston D."/>
        </authorList>
    </citation>
    <scope>NUCLEOTIDE SEQUENCE [LARGE SCALE GENOMIC DNA]</scope>
    <source>
        <strain evidence="1 4">DSM 3772</strain>
    </source>
</reference>
<dbReference type="RefSeq" id="WP_152942408.1">
    <property type="nucleotide sequence ID" value="NZ_CP045482.1"/>
</dbReference>
<dbReference type="AlphaFoldDB" id="A0A650CU39"/>